<evidence type="ECO:0000259" key="7">
    <source>
        <dbReference type="SMART" id="SM00906"/>
    </source>
</evidence>
<evidence type="ECO:0000256" key="1">
    <source>
        <dbReference type="ARBA" id="ARBA00004123"/>
    </source>
</evidence>
<evidence type="ECO:0000256" key="2">
    <source>
        <dbReference type="ARBA" id="ARBA00022723"/>
    </source>
</evidence>
<dbReference type="Proteomes" id="UP001342314">
    <property type="component" value="Unassembled WGS sequence"/>
</dbReference>
<comment type="subcellular location">
    <subcellularLocation>
        <location evidence="1">Nucleus</location>
    </subcellularLocation>
</comment>
<gene>
    <name evidence="8" type="ORF">Rhopal_006505-T1</name>
</gene>
<name>A0AAV5GU28_9BASI</name>
<feature type="region of interest" description="Disordered" evidence="6">
    <location>
        <begin position="44"/>
        <end position="63"/>
    </location>
</feature>
<dbReference type="AlphaFoldDB" id="A0AAV5GU28"/>
<evidence type="ECO:0000256" key="4">
    <source>
        <dbReference type="ARBA" id="ARBA00023163"/>
    </source>
</evidence>
<dbReference type="PANTHER" id="PTHR47338:SF29">
    <property type="entry name" value="ZN(2)-C6 FUNGAL-TYPE DOMAIN-CONTAINING PROTEIN"/>
    <property type="match status" value="1"/>
</dbReference>
<dbReference type="GO" id="GO:0005634">
    <property type="term" value="C:nucleus"/>
    <property type="evidence" value="ECO:0007669"/>
    <property type="project" value="UniProtKB-SubCell"/>
</dbReference>
<keyword evidence="9" id="KW-1185">Reference proteome</keyword>
<dbReference type="GO" id="GO:0008270">
    <property type="term" value="F:zinc ion binding"/>
    <property type="evidence" value="ECO:0007669"/>
    <property type="project" value="InterPro"/>
</dbReference>
<feature type="domain" description="Xylanolytic transcriptional activator regulatory" evidence="7">
    <location>
        <begin position="191"/>
        <end position="280"/>
    </location>
</feature>
<evidence type="ECO:0000256" key="3">
    <source>
        <dbReference type="ARBA" id="ARBA00023015"/>
    </source>
</evidence>
<evidence type="ECO:0000256" key="5">
    <source>
        <dbReference type="ARBA" id="ARBA00023242"/>
    </source>
</evidence>
<dbReference type="InterPro" id="IPR050815">
    <property type="entry name" value="TF_fung"/>
</dbReference>
<accession>A0AAV5GU28</accession>
<comment type="caution">
    <text evidence="8">The sequence shown here is derived from an EMBL/GenBank/DDBJ whole genome shotgun (WGS) entry which is preliminary data.</text>
</comment>
<dbReference type="GO" id="GO:0000981">
    <property type="term" value="F:DNA-binding transcription factor activity, RNA polymerase II-specific"/>
    <property type="evidence" value="ECO:0007669"/>
    <property type="project" value="InterPro"/>
</dbReference>
<dbReference type="EMBL" id="BQKY01000014">
    <property type="protein sequence ID" value="GJN93449.1"/>
    <property type="molecule type" value="Genomic_DNA"/>
</dbReference>
<dbReference type="CDD" id="cd12148">
    <property type="entry name" value="fungal_TF_MHR"/>
    <property type="match status" value="1"/>
</dbReference>
<dbReference type="GO" id="GO:0003677">
    <property type="term" value="F:DNA binding"/>
    <property type="evidence" value="ECO:0007669"/>
    <property type="project" value="InterPro"/>
</dbReference>
<keyword evidence="5" id="KW-0539">Nucleus</keyword>
<evidence type="ECO:0000313" key="8">
    <source>
        <dbReference type="EMBL" id="GJN93449.1"/>
    </source>
</evidence>
<dbReference type="PANTHER" id="PTHR47338">
    <property type="entry name" value="ZN(II)2CYS6 TRANSCRIPTION FACTOR (EUROFUNG)-RELATED"/>
    <property type="match status" value="1"/>
</dbReference>
<proteinExistence type="predicted"/>
<reference evidence="8 9" key="1">
    <citation type="submission" date="2021-12" db="EMBL/GenBank/DDBJ databases">
        <title>High titer production of polyol ester of fatty acids by Rhodotorula paludigena BS15 towards product separation-free biomass refinery.</title>
        <authorList>
            <person name="Mano J."/>
            <person name="Ono H."/>
            <person name="Tanaka T."/>
            <person name="Naito K."/>
            <person name="Sushida H."/>
            <person name="Ike M."/>
            <person name="Tokuyasu K."/>
            <person name="Kitaoka M."/>
        </authorList>
    </citation>
    <scope>NUCLEOTIDE SEQUENCE [LARGE SCALE GENOMIC DNA]</scope>
    <source>
        <strain evidence="8 9">BS15</strain>
    </source>
</reference>
<evidence type="ECO:0000256" key="6">
    <source>
        <dbReference type="SAM" id="MobiDB-lite"/>
    </source>
</evidence>
<keyword evidence="4" id="KW-0804">Transcription</keyword>
<keyword evidence="3" id="KW-0805">Transcription regulation</keyword>
<protein>
    <recommendedName>
        <fullName evidence="7">Xylanolytic transcriptional activator regulatory domain-containing protein</fullName>
    </recommendedName>
</protein>
<sequence length="469" mass="51879">MPPPQKRPRQSPNAKIGLLQAEVDSLRAELEHLQLGTEAAQELQRSSVTPCSTPRSASVPSQLPLVTPSLDTALPAEVAAIRPNLLEDPLLNVLYPGWPADLPTPTLTFRLVEIYFSRPGIHTGMINQSKFRTRLTLPPTHPNFPHSSLIHVICAIAATTVPETLFASESRYWQHHASPSEYHVRRCKIEQWVCVGQGSRLAVLGLTHLRSAAEPPLSQLGVEPISLLPGTADEDELYERAMTFWMLFLADRFASAVNHWPCSINEADVTTVIPAEGAPYPNALQLGESIFSSVNSPRNSHFCTSHPPEFCGPLQLLLKAVVLFGRVVTFHRRAPESATAKRCKDPNSFLRAFRESDLFQRLAMDVQDFLSSIPPHYSFQHYVFNFSPDDLAAPCLALISGLAHSANILLHEPYICFVWLSAGRVLIRQIAIKQFKGETDELDSLREHVATIVTACRALDIPYGANCAA</sequence>
<organism evidence="8 9">
    <name type="scientific">Rhodotorula paludigena</name>
    <dbReference type="NCBI Taxonomy" id="86838"/>
    <lineage>
        <taxon>Eukaryota</taxon>
        <taxon>Fungi</taxon>
        <taxon>Dikarya</taxon>
        <taxon>Basidiomycota</taxon>
        <taxon>Pucciniomycotina</taxon>
        <taxon>Microbotryomycetes</taxon>
        <taxon>Sporidiobolales</taxon>
        <taxon>Sporidiobolaceae</taxon>
        <taxon>Rhodotorula</taxon>
    </lineage>
</organism>
<evidence type="ECO:0000313" key="9">
    <source>
        <dbReference type="Proteomes" id="UP001342314"/>
    </source>
</evidence>
<dbReference type="SMART" id="SM00906">
    <property type="entry name" value="Fungal_trans"/>
    <property type="match status" value="1"/>
</dbReference>
<dbReference type="InterPro" id="IPR007219">
    <property type="entry name" value="XnlR_reg_dom"/>
</dbReference>
<dbReference type="GO" id="GO:0006351">
    <property type="term" value="P:DNA-templated transcription"/>
    <property type="evidence" value="ECO:0007669"/>
    <property type="project" value="InterPro"/>
</dbReference>
<keyword evidence="2" id="KW-0479">Metal-binding</keyword>
<feature type="compositionally biased region" description="Polar residues" evidence="6">
    <location>
        <begin position="44"/>
        <end position="61"/>
    </location>
</feature>